<evidence type="ECO:0000259" key="3">
    <source>
        <dbReference type="Pfam" id="PF00685"/>
    </source>
</evidence>
<evidence type="ECO:0000313" key="5">
    <source>
        <dbReference type="Proteomes" id="UP000759131"/>
    </source>
</evidence>
<proteinExistence type="inferred from homology"/>
<dbReference type="EMBL" id="CAJPIZ010020121">
    <property type="protein sequence ID" value="CAG2117176.1"/>
    <property type="molecule type" value="Genomic_DNA"/>
</dbReference>
<dbReference type="Proteomes" id="UP000759131">
    <property type="component" value="Unassembled WGS sequence"/>
</dbReference>
<dbReference type="Gene3D" id="3.40.50.300">
    <property type="entry name" value="P-loop containing nucleotide triphosphate hydrolases"/>
    <property type="match status" value="1"/>
</dbReference>
<dbReference type="OrthoDB" id="205623at2759"/>
<dbReference type="SUPFAM" id="SSF52540">
    <property type="entry name" value="P-loop containing nucleoside triphosphate hydrolases"/>
    <property type="match status" value="1"/>
</dbReference>
<dbReference type="AlphaFoldDB" id="A0A7R9L9Z5"/>
<evidence type="ECO:0000256" key="2">
    <source>
        <dbReference type="ARBA" id="ARBA00022679"/>
    </source>
</evidence>
<keyword evidence="2" id="KW-0808">Transferase</keyword>
<dbReference type="GO" id="GO:0008146">
    <property type="term" value="F:sulfotransferase activity"/>
    <property type="evidence" value="ECO:0007669"/>
    <property type="project" value="InterPro"/>
</dbReference>
<gene>
    <name evidence="4" type="ORF">OSB1V03_LOCUS17129</name>
</gene>
<organism evidence="4">
    <name type="scientific">Medioppia subpectinata</name>
    <dbReference type="NCBI Taxonomy" id="1979941"/>
    <lineage>
        <taxon>Eukaryota</taxon>
        <taxon>Metazoa</taxon>
        <taxon>Ecdysozoa</taxon>
        <taxon>Arthropoda</taxon>
        <taxon>Chelicerata</taxon>
        <taxon>Arachnida</taxon>
        <taxon>Acari</taxon>
        <taxon>Acariformes</taxon>
        <taxon>Sarcoptiformes</taxon>
        <taxon>Oribatida</taxon>
        <taxon>Brachypylina</taxon>
        <taxon>Oppioidea</taxon>
        <taxon>Oppiidae</taxon>
        <taxon>Medioppia</taxon>
    </lineage>
</organism>
<dbReference type="InterPro" id="IPR027417">
    <property type="entry name" value="P-loop_NTPase"/>
</dbReference>
<accession>A0A7R9L9Z5</accession>
<reference evidence="4" key="1">
    <citation type="submission" date="2020-11" db="EMBL/GenBank/DDBJ databases">
        <authorList>
            <person name="Tran Van P."/>
        </authorList>
    </citation>
    <scope>NUCLEOTIDE SEQUENCE</scope>
</reference>
<evidence type="ECO:0000256" key="1">
    <source>
        <dbReference type="ARBA" id="ARBA00005771"/>
    </source>
</evidence>
<dbReference type="PANTHER" id="PTHR11783">
    <property type="entry name" value="SULFOTRANSFERASE SULT"/>
    <property type="match status" value="1"/>
</dbReference>
<sequence>MNSKPMSNEQIERRAKYIAAINVNNYYIEHHGHILPNKPSIIEWHQTVKDTTIRPTDIWISGYMKSGNTWLSEIVSLIMADGVVDRVSNRSISERVPNIMLAVHVDCNYSWFEGLTDPRITVNHLSTKYLPRFEGKEGKMIYIMRNPKDVCVSLYHFHHMMIASIDWHDFCQLFLNGDTIGGDWLSHVTDFWLAYSTGNHPNVLFVAYEELIADSAAMIATIGRFLGKHMTGETVANIATHCSLSEMRDNPAANMSDVMTRYGKPGAQFVRKGTIGDWRRHMTDAESALFDERYGQRLQALGLPVCDDLAAAERCMRAATGRIINHV</sequence>
<protein>
    <recommendedName>
        <fullName evidence="3">Sulfotransferase domain-containing protein</fullName>
    </recommendedName>
</protein>
<dbReference type="InterPro" id="IPR000863">
    <property type="entry name" value="Sulfotransferase_dom"/>
</dbReference>
<keyword evidence="5" id="KW-1185">Reference proteome</keyword>
<dbReference type="EMBL" id="OC874696">
    <property type="protein sequence ID" value="CAD7637818.1"/>
    <property type="molecule type" value="Genomic_DNA"/>
</dbReference>
<name>A0A7R9L9Z5_9ACAR</name>
<evidence type="ECO:0000313" key="4">
    <source>
        <dbReference type="EMBL" id="CAD7637818.1"/>
    </source>
</evidence>
<dbReference type="Pfam" id="PF00685">
    <property type="entry name" value="Sulfotransfer_1"/>
    <property type="match status" value="1"/>
</dbReference>
<comment type="similarity">
    <text evidence="1">Belongs to the sulfotransferase 1 family.</text>
</comment>
<feature type="domain" description="Sulfotransferase" evidence="3">
    <location>
        <begin position="55"/>
        <end position="301"/>
    </location>
</feature>